<accession>A0A852VAR1</accession>
<dbReference type="InterPro" id="IPR011051">
    <property type="entry name" value="RmlC_Cupin_sf"/>
</dbReference>
<evidence type="ECO:0000259" key="1">
    <source>
        <dbReference type="Pfam" id="PF07883"/>
    </source>
</evidence>
<gene>
    <name evidence="2" type="ORF">HDF08_002050</name>
</gene>
<dbReference type="InterPro" id="IPR014710">
    <property type="entry name" value="RmlC-like_jellyroll"/>
</dbReference>
<organism evidence="2 3">
    <name type="scientific">Tunturiibacter lichenicola</name>
    <dbReference type="NCBI Taxonomy" id="2051959"/>
    <lineage>
        <taxon>Bacteria</taxon>
        <taxon>Pseudomonadati</taxon>
        <taxon>Acidobacteriota</taxon>
        <taxon>Terriglobia</taxon>
        <taxon>Terriglobales</taxon>
        <taxon>Acidobacteriaceae</taxon>
        <taxon>Tunturiibacter</taxon>
    </lineage>
</organism>
<dbReference type="PANTHER" id="PTHR36440:SF1">
    <property type="entry name" value="PUTATIVE (AFU_ORTHOLOGUE AFUA_8G07350)-RELATED"/>
    <property type="match status" value="1"/>
</dbReference>
<dbReference type="EMBL" id="JACCCU010000001">
    <property type="protein sequence ID" value="NYF89983.1"/>
    <property type="molecule type" value="Genomic_DNA"/>
</dbReference>
<dbReference type="InterPro" id="IPR013096">
    <property type="entry name" value="Cupin_2"/>
</dbReference>
<reference evidence="2 3" key="1">
    <citation type="submission" date="2020-07" db="EMBL/GenBank/DDBJ databases">
        <title>Genomic Encyclopedia of Type Strains, Phase IV (KMG-V): Genome sequencing to study the core and pangenomes of soil and plant-associated prokaryotes.</title>
        <authorList>
            <person name="Whitman W."/>
        </authorList>
    </citation>
    <scope>NUCLEOTIDE SEQUENCE [LARGE SCALE GENOMIC DNA]</scope>
    <source>
        <strain evidence="2 3">M8UP22</strain>
    </source>
</reference>
<evidence type="ECO:0000313" key="3">
    <source>
        <dbReference type="Proteomes" id="UP000564385"/>
    </source>
</evidence>
<proteinExistence type="predicted"/>
<evidence type="ECO:0000313" key="2">
    <source>
        <dbReference type="EMBL" id="NYF89983.1"/>
    </source>
</evidence>
<dbReference type="SUPFAM" id="SSF51182">
    <property type="entry name" value="RmlC-like cupins"/>
    <property type="match status" value="1"/>
</dbReference>
<dbReference type="Proteomes" id="UP000564385">
    <property type="component" value="Unassembled WGS sequence"/>
</dbReference>
<protein>
    <submittedName>
        <fullName evidence="2">Quercetin dioxygenase-like cupin family protein</fullName>
    </submittedName>
</protein>
<feature type="domain" description="Cupin type-2" evidence="1">
    <location>
        <begin position="44"/>
        <end position="110"/>
    </location>
</feature>
<name>A0A852VAR1_9BACT</name>
<sequence length="178" mass="19265">MTGSATFAPFIENRETAPAYWQVDILWLVLADGNQTGNSFSLLEELCPKDSGPPPHTHTQTEIFYLLDGEITFLVDGKQIKAKAGSAVTVPPGVAHSFRVDSETCRVLNLYVPAGFERSIVELAEPAKHRTLPPKGLPMRGSMADAMKLFAEIGMKPVPGPDVLRPAADTRMDMSGGK</sequence>
<dbReference type="PANTHER" id="PTHR36440">
    <property type="entry name" value="PUTATIVE (AFU_ORTHOLOGUE AFUA_8G07350)-RELATED"/>
    <property type="match status" value="1"/>
</dbReference>
<dbReference type="Gene3D" id="2.60.120.10">
    <property type="entry name" value="Jelly Rolls"/>
    <property type="match status" value="1"/>
</dbReference>
<comment type="caution">
    <text evidence="2">The sequence shown here is derived from an EMBL/GenBank/DDBJ whole genome shotgun (WGS) entry which is preliminary data.</text>
</comment>
<dbReference type="GO" id="GO:0051213">
    <property type="term" value="F:dioxygenase activity"/>
    <property type="evidence" value="ECO:0007669"/>
    <property type="project" value="UniProtKB-KW"/>
</dbReference>
<dbReference type="AlphaFoldDB" id="A0A852VAR1"/>
<dbReference type="Pfam" id="PF07883">
    <property type="entry name" value="Cupin_2"/>
    <property type="match status" value="1"/>
</dbReference>
<dbReference type="InterPro" id="IPR053146">
    <property type="entry name" value="QDO-like"/>
</dbReference>